<evidence type="ECO:0000313" key="4">
    <source>
        <dbReference type="Proteomes" id="UP000698800"/>
    </source>
</evidence>
<reference evidence="3" key="1">
    <citation type="submission" date="2021-03" db="EMBL/GenBank/DDBJ databases">
        <title>Comparative genomics and phylogenomic investigation of the class Geoglossomycetes provide insights into ecological specialization and systematics.</title>
        <authorList>
            <person name="Melie T."/>
            <person name="Pirro S."/>
            <person name="Miller A.N."/>
            <person name="Quandt A."/>
        </authorList>
    </citation>
    <scope>NUCLEOTIDE SEQUENCE</scope>
    <source>
        <strain evidence="3">GBOQ0MN5Z8</strain>
    </source>
</reference>
<keyword evidence="1" id="KW-0472">Membrane</keyword>
<keyword evidence="1" id="KW-1133">Transmembrane helix</keyword>
<dbReference type="OrthoDB" id="5406607at2759"/>
<keyword evidence="2" id="KW-0732">Signal</keyword>
<proteinExistence type="predicted"/>
<organism evidence="3 4">
    <name type="scientific">Glutinoglossum americanum</name>
    <dbReference type="NCBI Taxonomy" id="1670608"/>
    <lineage>
        <taxon>Eukaryota</taxon>
        <taxon>Fungi</taxon>
        <taxon>Dikarya</taxon>
        <taxon>Ascomycota</taxon>
        <taxon>Pezizomycotina</taxon>
        <taxon>Geoglossomycetes</taxon>
        <taxon>Geoglossales</taxon>
        <taxon>Geoglossaceae</taxon>
        <taxon>Glutinoglossum</taxon>
    </lineage>
</organism>
<evidence type="ECO:0000256" key="2">
    <source>
        <dbReference type="SAM" id="SignalP"/>
    </source>
</evidence>
<feature type="transmembrane region" description="Helical" evidence="1">
    <location>
        <begin position="226"/>
        <end position="247"/>
    </location>
</feature>
<evidence type="ECO:0000313" key="3">
    <source>
        <dbReference type="EMBL" id="KAH0538893.1"/>
    </source>
</evidence>
<gene>
    <name evidence="3" type="ORF">FGG08_004549</name>
</gene>
<sequence>MSRLKPIIMITLLIASLNAHATMNMTVLVPDGTTNHGDPNLICLPMKWHKLALFYFGNYFAHALTVKSVPGESIGEKALSVLLSITLPYAGVAKGLDAIFRNSRSVKDKLQKAARAGALCVVTRSESWRPPTGFQLYIRDLRIEDNTRVENTPPANNGKPQLSPGKAHNLCLESWDMDTRIQAWTEVHGKYTLCDGYELTRLPRNTEVEWDLSSLYKEYQVDISSAYSIATPIIAIFQVLYASYTLYHSRGDQLRRYGYAAFSLTVVQYLVMSIVNLAGCLCTPNYPCLYVIRSDIMGEAELRGAEFEGVIGSVTIETEDNNARNPAGGQVDLLETGNLFERKR</sequence>
<keyword evidence="1" id="KW-0812">Transmembrane</keyword>
<protein>
    <submittedName>
        <fullName evidence="3">Uncharacterized protein</fullName>
    </submittedName>
</protein>
<keyword evidence="4" id="KW-1185">Reference proteome</keyword>
<accession>A0A9P8HW85</accession>
<feature type="chain" id="PRO_5040181307" evidence="2">
    <location>
        <begin position="22"/>
        <end position="344"/>
    </location>
</feature>
<name>A0A9P8HW85_9PEZI</name>
<dbReference type="EMBL" id="JAGHQL010000093">
    <property type="protein sequence ID" value="KAH0538893.1"/>
    <property type="molecule type" value="Genomic_DNA"/>
</dbReference>
<feature type="transmembrane region" description="Helical" evidence="1">
    <location>
        <begin position="259"/>
        <end position="279"/>
    </location>
</feature>
<evidence type="ECO:0000256" key="1">
    <source>
        <dbReference type="SAM" id="Phobius"/>
    </source>
</evidence>
<dbReference type="Proteomes" id="UP000698800">
    <property type="component" value="Unassembled WGS sequence"/>
</dbReference>
<dbReference type="AlphaFoldDB" id="A0A9P8HW85"/>
<comment type="caution">
    <text evidence="3">The sequence shown here is derived from an EMBL/GenBank/DDBJ whole genome shotgun (WGS) entry which is preliminary data.</text>
</comment>
<feature type="signal peptide" evidence="2">
    <location>
        <begin position="1"/>
        <end position="21"/>
    </location>
</feature>